<sequence length="69" mass="7971">MPVVYKCKNCGYELYRFEKVGQDFYGVRTPSEIKSIYGGRCPKCGYQLSTPTMQDIRITLRKKVAVLSR</sequence>
<gene>
    <name evidence="1" type="ORF">TQ35_0004245</name>
</gene>
<evidence type="ECO:0000313" key="1">
    <source>
        <dbReference type="EMBL" id="MEW9491398.1"/>
    </source>
</evidence>
<protein>
    <submittedName>
        <fullName evidence="1">Uncharacterized protein</fullName>
    </submittedName>
</protein>
<proteinExistence type="predicted"/>
<accession>A0ACC6TNM3</accession>
<dbReference type="Proteomes" id="UP000053480">
    <property type="component" value="Unassembled WGS sequence"/>
</dbReference>
<dbReference type="EMBL" id="JZWS03000004">
    <property type="protein sequence ID" value="MEW9491398.1"/>
    <property type="molecule type" value="Genomic_DNA"/>
</dbReference>
<name>A0ACC6TNM3_9CREN</name>
<organism evidence="1 2">
    <name type="scientific">Candidatus Aramenus sulfurataquae</name>
    <dbReference type="NCBI Taxonomy" id="1326980"/>
    <lineage>
        <taxon>Archaea</taxon>
        <taxon>Thermoproteota</taxon>
        <taxon>Thermoprotei</taxon>
        <taxon>Sulfolobales</taxon>
        <taxon>Sulfolobaceae</taxon>
        <taxon>Candidatus Aramenus</taxon>
    </lineage>
</organism>
<reference evidence="1" key="1">
    <citation type="submission" date="2024-07" db="EMBL/GenBank/DDBJ databases">
        <title>Metagenome and Metagenome-Assembled Genomes of Archaea from a hot spring from the geothermal field of Los Azufres, Mexico.</title>
        <authorList>
            <person name="Marin-Paredes R."/>
            <person name="Martinez-Romero E."/>
            <person name="Servin-Garciduenas L.E."/>
        </authorList>
    </citation>
    <scope>NUCLEOTIDE SEQUENCE</scope>
    <source>
        <strain evidence="1">AZ1-454</strain>
    </source>
</reference>
<comment type="caution">
    <text evidence="1">The sequence shown here is derived from an EMBL/GenBank/DDBJ whole genome shotgun (WGS) entry which is preliminary data.</text>
</comment>
<evidence type="ECO:0000313" key="2">
    <source>
        <dbReference type="Proteomes" id="UP000053480"/>
    </source>
</evidence>